<sequence length="644" mass="70709">MGPLNVNTTRIGSHADASHLPPLSALFVIYFDIKAGYTIAWKQTAQGISLDGVEFKSLPSGLHNIKEDLVYFVHGSFAGVSAFINQPAAESERNAMMVSVGILVPLSYGRLGRSWRHAENLKELARSIAGCKSFSEDTTQHQILSVYYAAHRAPTPAISPPLSPVDSPSSLRYRPAPTRAYKSSPTMEAVRPHARTRSISDSTLLLTPTTRLSPHHPVLSLVEFLDTFGPLVFPLYRAALARKRILLITQAPVETACNFVYNISILSTIPLSVSSLIYPGVSSDPSRLRPLFSVGVHDIPFLEEQSNQRAHASSSAGPTVESYPSWVACTTDGVLYLKSSLYDVVVTLPPSHTKRASKKAWPKIESPAGSPIKATQRDLRRYRKLRKGLQQYTGTAYSNAGNGVDYKTTAHEEEAVCEKASWAELAYSGFLWWASAGEKRQDNNAEENGDGVAPAVGRIPQWEEQEDREDQEPGPAGDERAEDEDGDSYSQRRSSAVDSSLMLPPETPGLPGPMRESSGVVEMDIIAYFHRLTARIIGGMADVVESSEAGDYLTQGIAEEDEGEDEESGDSTSERGDLLDGSGFRSQQPIRGESMNVWFSKDEMVRMGLDRWNKSDERFLEEMGRTWWSREVGVEKGGVCACLC</sequence>
<dbReference type="InterPro" id="IPR018626">
    <property type="entry name" value="LCHN/Anr2"/>
</dbReference>
<feature type="compositionally biased region" description="Polar residues" evidence="1">
    <location>
        <begin position="488"/>
        <end position="498"/>
    </location>
</feature>
<protein>
    <recommendedName>
        <fullName evidence="2">DUF4484 domain-containing protein</fullName>
    </recommendedName>
</protein>
<name>A0A3N4LJX7_9PEZI</name>
<dbReference type="EMBL" id="ML121547">
    <property type="protein sequence ID" value="RPB23207.1"/>
    <property type="molecule type" value="Genomic_DNA"/>
</dbReference>
<dbReference type="GO" id="GO:0005811">
    <property type="term" value="C:lipid droplet"/>
    <property type="evidence" value="ECO:0007669"/>
    <property type="project" value="TreeGrafter"/>
</dbReference>
<evidence type="ECO:0000259" key="2">
    <source>
        <dbReference type="Pfam" id="PF14831"/>
    </source>
</evidence>
<dbReference type="InterPro" id="IPR053056">
    <property type="entry name" value="Lipid_Metab_Assoc_Protein"/>
</dbReference>
<evidence type="ECO:0000256" key="1">
    <source>
        <dbReference type="SAM" id="MobiDB-lite"/>
    </source>
</evidence>
<dbReference type="FunCoup" id="A0A3N4LJX7">
    <property type="interactions" value="29"/>
</dbReference>
<feature type="domain" description="DUF4484" evidence="2">
    <location>
        <begin position="418"/>
        <end position="642"/>
    </location>
</feature>
<dbReference type="Proteomes" id="UP000267821">
    <property type="component" value="Unassembled WGS sequence"/>
</dbReference>
<feature type="region of interest" description="Disordered" evidence="1">
    <location>
        <begin position="459"/>
        <end position="516"/>
    </location>
</feature>
<dbReference type="AlphaFoldDB" id="A0A3N4LJX7"/>
<keyword evidence="4" id="KW-1185">Reference proteome</keyword>
<feature type="region of interest" description="Disordered" evidence="1">
    <location>
        <begin position="174"/>
        <end position="195"/>
    </location>
</feature>
<feature type="compositionally biased region" description="Acidic residues" evidence="1">
    <location>
        <begin position="558"/>
        <end position="569"/>
    </location>
</feature>
<dbReference type="PANTHER" id="PTHR28153">
    <property type="entry name" value="PROTEIN, PUTATIVE-RELATED"/>
    <property type="match status" value="1"/>
</dbReference>
<evidence type="ECO:0000313" key="4">
    <source>
        <dbReference type="Proteomes" id="UP000267821"/>
    </source>
</evidence>
<dbReference type="InParanoid" id="A0A3N4LJX7"/>
<dbReference type="Pfam" id="PF09804">
    <property type="entry name" value="DENND11"/>
    <property type="match status" value="1"/>
</dbReference>
<evidence type="ECO:0000313" key="3">
    <source>
        <dbReference type="EMBL" id="RPB23207.1"/>
    </source>
</evidence>
<dbReference type="OrthoDB" id="2152680at2759"/>
<proteinExistence type="predicted"/>
<gene>
    <name evidence="3" type="ORF">L211DRAFT_838729</name>
</gene>
<dbReference type="InterPro" id="IPR028115">
    <property type="entry name" value="DUF4484"/>
</dbReference>
<reference evidence="3 4" key="1">
    <citation type="journal article" date="2018" name="Nat. Ecol. Evol.">
        <title>Pezizomycetes genomes reveal the molecular basis of ectomycorrhizal truffle lifestyle.</title>
        <authorList>
            <person name="Murat C."/>
            <person name="Payen T."/>
            <person name="Noel B."/>
            <person name="Kuo A."/>
            <person name="Morin E."/>
            <person name="Chen J."/>
            <person name="Kohler A."/>
            <person name="Krizsan K."/>
            <person name="Balestrini R."/>
            <person name="Da Silva C."/>
            <person name="Montanini B."/>
            <person name="Hainaut M."/>
            <person name="Levati E."/>
            <person name="Barry K.W."/>
            <person name="Belfiori B."/>
            <person name="Cichocki N."/>
            <person name="Clum A."/>
            <person name="Dockter R.B."/>
            <person name="Fauchery L."/>
            <person name="Guy J."/>
            <person name="Iotti M."/>
            <person name="Le Tacon F."/>
            <person name="Lindquist E.A."/>
            <person name="Lipzen A."/>
            <person name="Malagnac F."/>
            <person name="Mello A."/>
            <person name="Molinier V."/>
            <person name="Miyauchi S."/>
            <person name="Poulain J."/>
            <person name="Riccioni C."/>
            <person name="Rubini A."/>
            <person name="Sitrit Y."/>
            <person name="Splivallo R."/>
            <person name="Traeger S."/>
            <person name="Wang M."/>
            <person name="Zifcakova L."/>
            <person name="Wipf D."/>
            <person name="Zambonelli A."/>
            <person name="Paolocci F."/>
            <person name="Nowrousian M."/>
            <person name="Ottonello S."/>
            <person name="Baldrian P."/>
            <person name="Spatafora J.W."/>
            <person name="Henrissat B."/>
            <person name="Nagy L.G."/>
            <person name="Aury J.M."/>
            <person name="Wincker P."/>
            <person name="Grigoriev I.V."/>
            <person name="Bonfante P."/>
            <person name="Martin F.M."/>
        </authorList>
    </citation>
    <scope>NUCLEOTIDE SEQUENCE [LARGE SCALE GENOMIC DNA]</scope>
    <source>
        <strain evidence="3 4">ATCC MYA-4762</strain>
    </source>
</reference>
<dbReference type="PANTHER" id="PTHR28153:SF1">
    <property type="entry name" value="DUF4484 DOMAIN-CONTAINING PROTEIN"/>
    <property type="match status" value="1"/>
</dbReference>
<dbReference type="Pfam" id="PF14831">
    <property type="entry name" value="DUF4484"/>
    <property type="match status" value="1"/>
</dbReference>
<organism evidence="3 4">
    <name type="scientific">Terfezia boudieri ATCC MYA-4762</name>
    <dbReference type="NCBI Taxonomy" id="1051890"/>
    <lineage>
        <taxon>Eukaryota</taxon>
        <taxon>Fungi</taxon>
        <taxon>Dikarya</taxon>
        <taxon>Ascomycota</taxon>
        <taxon>Pezizomycotina</taxon>
        <taxon>Pezizomycetes</taxon>
        <taxon>Pezizales</taxon>
        <taxon>Pezizaceae</taxon>
        <taxon>Terfezia</taxon>
    </lineage>
</organism>
<feature type="region of interest" description="Disordered" evidence="1">
    <location>
        <begin position="557"/>
        <end position="587"/>
    </location>
</feature>
<feature type="compositionally biased region" description="Acidic residues" evidence="1">
    <location>
        <begin position="463"/>
        <end position="472"/>
    </location>
</feature>
<dbReference type="STRING" id="1051890.A0A3N4LJX7"/>
<accession>A0A3N4LJX7</accession>